<proteinExistence type="predicted"/>
<keyword evidence="2" id="KW-1185">Reference proteome</keyword>
<accession>A0AAD6LZY1</accession>
<reference evidence="1" key="1">
    <citation type="journal article" date="2023" name="Mol. Ecol. Resour.">
        <title>Chromosome-level genome assembly of a triploid poplar Populus alba 'Berolinensis'.</title>
        <authorList>
            <person name="Chen S."/>
            <person name="Yu Y."/>
            <person name="Wang X."/>
            <person name="Wang S."/>
            <person name="Zhang T."/>
            <person name="Zhou Y."/>
            <person name="He R."/>
            <person name="Meng N."/>
            <person name="Wang Y."/>
            <person name="Liu W."/>
            <person name="Liu Z."/>
            <person name="Liu J."/>
            <person name="Guo Q."/>
            <person name="Huang H."/>
            <person name="Sederoff R.R."/>
            <person name="Wang G."/>
            <person name="Qu G."/>
            <person name="Chen S."/>
        </authorList>
    </citation>
    <scope>NUCLEOTIDE SEQUENCE</scope>
    <source>
        <strain evidence="1">SC-2020</strain>
    </source>
</reference>
<dbReference type="Proteomes" id="UP001164929">
    <property type="component" value="Chromosome 12"/>
</dbReference>
<name>A0AAD6LZY1_9ROSI</name>
<sequence length="91" mass="10587">MDWELGGSCYMESSRTAEGWHRMCENQKTVFHNPHFRSLLLQSYTFYCMHQLSPWPFNLGQITTVVHHLSKISRKKYLAGGFFLLDASLSS</sequence>
<gene>
    <name evidence="1" type="ORF">NC653_028493</name>
</gene>
<dbReference type="EMBL" id="JAQIZT010000012">
    <property type="protein sequence ID" value="KAJ6976383.1"/>
    <property type="molecule type" value="Genomic_DNA"/>
</dbReference>
<evidence type="ECO:0000313" key="1">
    <source>
        <dbReference type="EMBL" id="KAJ6976383.1"/>
    </source>
</evidence>
<dbReference type="AlphaFoldDB" id="A0AAD6LZY1"/>
<evidence type="ECO:0000313" key="2">
    <source>
        <dbReference type="Proteomes" id="UP001164929"/>
    </source>
</evidence>
<protein>
    <submittedName>
        <fullName evidence="1">Uncharacterized protein</fullName>
    </submittedName>
</protein>
<comment type="caution">
    <text evidence="1">The sequence shown here is derived from an EMBL/GenBank/DDBJ whole genome shotgun (WGS) entry which is preliminary data.</text>
</comment>
<organism evidence="1 2">
    <name type="scientific">Populus alba x Populus x berolinensis</name>
    <dbReference type="NCBI Taxonomy" id="444605"/>
    <lineage>
        <taxon>Eukaryota</taxon>
        <taxon>Viridiplantae</taxon>
        <taxon>Streptophyta</taxon>
        <taxon>Embryophyta</taxon>
        <taxon>Tracheophyta</taxon>
        <taxon>Spermatophyta</taxon>
        <taxon>Magnoliopsida</taxon>
        <taxon>eudicotyledons</taxon>
        <taxon>Gunneridae</taxon>
        <taxon>Pentapetalae</taxon>
        <taxon>rosids</taxon>
        <taxon>fabids</taxon>
        <taxon>Malpighiales</taxon>
        <taxon>Salicaceae</taxon>
        <taxon>Saliceae</taxon>
        <taxon>Populus</taxon>
    </lineage>
</organism>